<proteinExistence type="predicted"/>
<dbReference type="InterPro" id="IPR009045">
    <property type="entry name" value="Zn_M74/Hedgehog-like"/>
</dbReference>
<evidence type="ECO:0000313" key="3">
    <source>
        <dbReference type="Proteomes" id="UP000827235"/>
    </source>
</evidence>
<dbReference type="Proteomes" id="UP000827235">
    <property type="component" value="Segment"/>
</dbReference>
<dbReference type="Gene3D" id="3.30.1380.10">
    <property type="match status" value="1"/>
</dbReference>
<organism evidence="2 3">
    <name type="scientific">Escherichia phage vB_EcoP-101117UKE2</name>
    <dbReference type="NCBI Taxonomy" id="2865796"/>
    <lineage>
        <taxon>Viruses</taxon>
        <taxon>Duplodnaviria</taxon>
        <taxon>Heunggongvirae</taxon>
        <taxon>Uroviricota</taxon>
        <taxon>Caudoviricetes</taxon>
        <taxon>Autographivirales</taxon>
        <taxon>Autosignataviridae</taxon>
        <taxon>Molineuxvirinae</taxon>
        <taxon>Rodentiumvirus</taxon>
        <taxon>Rodentiumvirus P101117UKE2</taxon>
    </lineage>
</organism>
<evidence type="ECO:0000313" key="2">
    <source>
        <dbReference type="EMBL" id="QZI79610.1"/>
    </source>
</evidence>
<name>A0AAE7XRV4_9CAUD</name>
<accession>A0AAE7XRV4</accession>
<evidence type="ECO:0000259" key="1">
    <source>
        <dbReference type="Pfam" id="PF08291"/>
    </source>
</evidence>
<sequence length="123" mass="13637">MDVTNEVTIMLNQYFKRKEFACRCGCGTSTVDAELLQVVTDVREHFGSPVVITSGHRCAKHNANVGGAKNSMHLTGKAADIKVRGILPSDVHKYLTDKYQGKYGIGKYTSFTHIDVRDGCARW</sequence>
<gene>
    <name evidence="2" type="ORF">101117UKE2_044</name>
</gene>
<keyword evidence="3" id="KW-1185">Reference proteome</keyword>
<dbReference type="SUPFAM" id="SSF55166">
    <property type="entry name" value="Hedgehog/DD-peptidase"/>
    <property type="match status" value="1"/>
</dbReference>
<dbReference type="Pfam" id="PF08291">
    <property type="entry name" value="Peptidase_M15_3"/>
    <property type="match status" value="1"/>
</dbReference>
<dbReference type="EMBL" id="MZ234019">
    <property type="protein sequence ID" value="QZI79610.1"/>
    <property type="molecule type" value="Genomic_DNA"/>
</dbReference>
<feature type="domain" description="Peptidase M15A C-terminal" evidence="1">
    <location>
        <begin position="14"/>
        <end position="115"/>
    </location>
</feature>
<reference evidence="2 3" key="1">
    <citation type="submission" date="2021-05" db="EMBL/GenBank/DDBJ databases">
        <title>Naturally bred epsilon2 phages have an improved host range and effectivity in uropathogenic E. coli over their ancestor phages.</title>
        <authorList>
            <person name="Saez D."/>
            <person name="Loose M."/>
            <person name="Mutti M."/>
            <person name="Visram Z."/>
            <person name="Hitzenhammer E."/>
            <person name="Dippel D."/>
            <person name="Tisakova L."/>
            <person name="Schertler S."/>
            <person name="Wittmann J."/>
            <person name="Corsini L."/>
            <person name="Wagenlehner F."/>
        </authorList>
    </citation>
    <scope>NUCLEOTIDE SEQUENCE [LARGE SCALE GENOMIC DNA]</scope>
</reference>
<protein>
    <recommendedName>
        <fullName evidence="1">Peptidase M15A C-terminal domain-containing protein</fullName>
    </recommendedName>
</protein>
<dbReference type="InterPro" id="IPR013230">
    <property type="entry name" value="Peptidase_M15A_C"/>
</dbReference>